<dbReference type="OrthoDB" id="752588at2"/>
<dbReference type="EMBL" id="FOGG01000002">
    <property type="protein sequence ID" value="SEQ92093.1"/>
    <property type="molecule type" value="Genomic_DNA"/>
</dbReference>
<proteinExistence type="predicted"/>
<protein>
    <submittedName>
        <fullName evidence="1">cAMP-binding domain of CRP or a regulatory subunit of cAMP-dependent protein kinases</fullName>
    </submittedName>
</protein>
<keyword evidence="2" id="KW-1185">Reference proteome</keyword>
<dbReference type="GO" id="GO:0016301">
    <property type="term" value="F:kinase activity"/>
    <property type="evidence" value="ECO:0007669"/>
    <property type="project" value="UniProtKB-KW"/>
</dbReference>
<dbReference type="SUPFAM" id="SSF51206">
    <property type="entry name" value="cAMP-binding domain-like"/>
    <property type="match status" value="1"/>
</dbReference>
<dbReference type="AlphaFoldDB" id="A0A1H9JZF8"/>
<gene>
    <name evidence="1" type="ORF">SAMN04488023_102145</name>
</gene>
<name>A0A1H9JZF8_9SPHI</name>
<organism evidence="1 2">
    <name type="scientific">Pedobacter rhizosphaerae</name>
    <dbReference type="NCBI Taxonomy" id="390241"/>
    <lineage>
        <taxon>Bacteria</taxon>
        <taxon>Pseudomonadati</taxon>
        <taxon>Bacteroidota</taxon>
        <taxon>Sphingobacteriia</taxon>
        <taxon>Sphingobacteriales</taxon>
        <taxon>Sphingobacteriaceae</taxon>
        <taxon>Pedobacter</taxon>
    </lineage>
</organism>
<dbReference type="InterPro" id="IPR014710">
    <property type="entry name" value="RmlC-like_jellyroll"/>
</dbReference>
<dbReference type="Gene3D" id="2.60.120.10">
    <property type="entry name" value="Jelly Rolls"/>
    <property type="match status" value="1"/>
</dbReference>
<sequence>MQTIISPLNPLISFFKQYGTISSEFIHKLEEECSFVTVKKNKHILSPIDSNAALYFVTSGIVRGFIKEGRKDITTWFSFGNEIIGAIRHPHENPGHSVEYLHALEECELIRIPYTLIDFLYANFQETNLIGRKLLALQYHEASERSILARIPTAAGRYDRLLKNMSVNLNQIPLRYLASFLGMRVETLSRIRTKSHMNDKVKLNQA</sequence>
<dbReference type="InterPro" id="IPR018490">
    <property type="entry name" value="cNMP-bd_dom_sf"/>
</dbReference>
<dbReference type="RefSeq" id="WP_090880790.1">
    <property type="nucleotide sequence ID" value="NZ_FOGG01000002.1"/>
</dbReference>
<accession>A0A1H9JZF8</accession>
<dbReference type="STRING" id="390241.SAMN04488023_102145"/>
<dbReference type="Proteomes" id="UP000199572">
    <property type="component" value="Unassembled WGS sequence"/>
</dbReference>
<evidence type="ECO:0000313" key="2">
    <source>
        <dbReference type="Proteomes" id="UP000199572"/>
    </source>
</evidence>
<keyword evidence="1" id="KW-0418">Kinase</keyword>
<evidence type="ECO:0000313" key="1">
    <source>
        <dbReference type="EMBL" id="SEQ92093.1"/>
    </source>
</evidence>
<keyword evidence="1" id="KW-0808">Transferase</keyword>
<reference evidence="1 2" key="1">
    <citation type="submission" date="2016-10" db="EMBL/GenBank/DDBJ databases">
        <authorList>
            <person name="de Groot N.N."/>
        </authorList>
    </citation>
    <scope>NUCLEOTIDE SEQUENCE [LARGE SCALE GENOMIC DNA]</scope>
    <source>
        <strain evidence="1 2">DSM 18610</strain>
    </source>
</reference>